<dbReference type="InterPro" id="IPR000237">
    <property type="entry name" value="GRIP_dom"/>
</dbReference>
<reference evidence="7 8" key="1">
    <citation type="journal article" date="2018" name="Nat. Ecol. Evol.">
        <title>Genomic signatures of mitonuclear coevolution across populations of Tigriopus californicus.</title>
        <authorList>
            <person name="Barreto F.S."/>
            <person name="Watson E.T."/>
            <person name="Lima T.G."/>
            <person name="Willett C.S."/>
            <person name="Edmands S."/>
            <person name="Li W."/>
            <person name="Burton R.S."/>
        </authorList>
    </citation>
    <scope>NUCLEOTIDE SEQUENCE [LARGE SCALE GENOMIC DNA]</scope>
    <source>
        <strain evidence="7 8">San Diego</strain>
    </source>
</reference>
<comment type="caution">
    <text evidence="7">The sequence shown here is derived from an EMBL/GenBank/DDBJ whole genome shotgun (WGS) entry which is preliminary data.</text>
</comment>
<dbReference type="GO" id="GO:0006888">
    <property type="term" value="P:endoplasmic reticulum to Golgi vesicle-mediated transport"/>
    <property type="evidence" value="ECO:0007669"/>
    <property type="project" value="TreeGrafter"/>
</dbReference>
<feature type="region of interest" description="Disordered" evidence="5">
    <location>
        <begin position="1640"/>
        <end position="1674"/>
    </location>
</feature>
<feature type="coiled-coil region" evidence="4">
    <location>
        <begin position="208"/>
        <end position="235"/>
    </location>
</feature>
<organism evidence="7 8">
    <name type="scientific">Tigriopus californicus</name>
    <name type="common">Marine copepod</name>
    <dbReference type="NCBI Taxonomy" id="6832"/>
    <lineage>
        <taxon>Eukaryota</taxon>
        <taxon>Metazoa</taxon>
        <taxon>Ecdysozoa</taxon>
        <taxon>Arthropoda</taxon>
        <taxon>Crustacea</taxon>
        <taxon>Multicrustacea</taxon>
        <taxon>Hexanauplia</taxon>
        <taxon>Copepoda</taxon>
        <taxon>Harpacticoida</taxon>
        <taxon>Harpacticidae</taxon>
        <taxon>Tigriopus</taxon>
    </lineage>
</organism>
<feature type="region of interest" description="Disordered" evidence="5">
    <location>
        <begin position="1700"/>
        <end position="1768"/>
    </location>
</feature>
<feature type="coiled-coil region" evidence="4">
    <location>
        <begin position="465"/>
        <end position="1088"/>
    </location>
</feature>
<sequence length="1800" mass="206251">MASWFSSPNLGNLQGSLEGLKNSVSSVGNSLKEVFEEEEDPTDPTAHLALTKEKLESAHTMIQSQKDEIQKMKERIDEIQEQKQAVELQKEVQCTQFRELLLEKERELESCLTNTPAQLDHENAPPMSSEPIVHDRIRELEDQIVEERKSHENAIFALQEAFSSQTSGSGAGVDRSQWEVKWDEATNTSERKKVFVELLQSGCHDSGVEALKVENERLRADSDKSKNEMKTKMAQWETQRLEWTAKCQAQEDRLRAGTEDQDMIRSLTESNANLKTANAKLEEKLRETEQAIHEDHEKRVEHLAATLEDEREKVSALETENSLKDDVIAALKEEKRLKNGESEAIKDTIESLQTGMEKYQAVVGSLEASLDEQVKLNEQLRRNLQESTDLNNELETEMEKIAEASKSHEIALSEMRDQLKAFKGTEEELHKFKALYAAKESELHSSLDDQNQNVEKITSETSVYKQQYEALLQEYNQYLEDLESLQAKAEGLEKLKALHEEKMNELKEAHNQDQARIETLDEKFKENEKKRELLEELLDRTKSKNEEVEHELCKERGRKRELEEELEDKDILIEDLKNGLQLSKESSVCEEKEQDESETDLRAQIQSLKAQIQKVEGESHALNPEALTDLQEINENQAEEIQRLEEIIKEFNDDVAETAKKIEEQSDHLMSAEAELERYKEEVSDSNRKFEEYKDQFQTLQLEFETYMSKTEEDREFFAQDQQILDDLQQNFDELKVENESCKTTISQLEAEKQKLMANQQESLGQKQHILEDLQRKFDELQIENESCKTTISQLEAEKQRLMANQQESLGQKQHILEDLQRRFDELKVENESCKITISRVEAEKKELMANQDLEGELHSKSEEIANLKACLATLKSTNADVAQDQSKKIQLLKDELEQKIALERDLQDQVRNFSEQVKAIEQLTETVKELENNSQTLQTEVDSKSKIIEQLTHDMEEKHKLISEHQDDLQQMNIDLEMSRVHLKAEKDRIQDLESQLEMLSSKSHQEAKFVEAIERSEQNIQRLESDNKALLERLSRPQKHQSEKEDMTKETVNKLSQLIRDKDMEIQALQERNRGLVDLIQKHEKESSSTQTHEDNKLTEEFNDLQRANQDLLTALNQKHQESLGYYAEIERLNQALEVIKASQSNSDSSPNVGGKSVRDNTNEIVILKSKIRELERKLNNAQVFDSQRSNKLPHRRRYHSESIHDVEGIISRSSTHHVGCEPDDDVEKQITDDGEASELSVKVQERDAIIRDKSNEVLEIQKTVNEREEALAQKEEEIRALKRKTESLDLHQTDALRRLDELKFELDNVQIESKKLSEENQGLSSANNRFKVLLEEKSHDLEMAQRNLQQLREMVDEKSQNSESTQQERLKNLAAITELQSQIGILKRQGDETQLKLSDRDRELAETRREVANVIEKKKRLEQELERLRQHLLTVVEEAFRVSNAQQSSSNQESSLQVESLQRQVSQLSEQRDQLLHKLGKVTQEFQSQSTALDNLTMVLEGFQEEKENNLKLAEKDYHERLQREVSKQGILQEEIKALNEKLAHANEGLAAANRLGEQLEKKSQVIANLKQEIKLREELLKKAQSELTSISTHNAGKVDKSLIKNLVVGYACADDSKKPEVLKVVATVLDFNGEERQKTGLDGSSNGSWLRGLFAPSSHADGNNLKNKTTSNDVQAATGLDQGLAQAFVQFLENESTPKVPPKLPVSEMAETKTRQMEAEMSSRSSRNSTPSEGGSIPPESAYSPTGSFATPKSADRNSPNPLLAVNSAHALPTFSVNRSSSAILKHVLQEGDSQK</sequence>
<dbReference type="STRING" id="6832.A0A553PKF7"/>
<dbReference type="GO" id="GO:0005794">
    <property type="term" value="C:Golgi apparatus"/>
    <property type="evidence" value="ECO:0007669"/>
    <property type="project" value="UniProtKB-SubCell"/>
</dbReference>
<dbReference type="PANTHER" id="PTHR18921">
    <property type="entry name" value="MYOSIN HEAVY CHAIN - RELATED"/>
    <property type="match status" value="1"/>
</dbReference>
<dbReference type="Proteomes" id="UP000318571">
    <property type="component" value="Chromosome 11"/>
</dbReference>
<feature type="compositionally biased region" description="Low complexity" evidence="5">
    <location>
        <begin position="1726"/>
        <end position="1736"/>
    </location>
</feature>
<keyword evidence="3 4" id="KW-0175">Coiled coil</keyword>
<feature type="compositionally biased region" description="Polar residues" evidence="5">
    <location>
        <begin position="1747"/>
        <end position="1765"/>
    </location>
</feature>
<feature type="domain" description="GRIP" evidence="6">
    <location>
        <begin position="1597"/>
        <end position="1646"/>
    </location>
</feature>
<evidence type="ECO:0000259" key="6">
    <source>
        <dbReference type="PROSITE" id="PS50913"/>
    </source>
</evidence>
<evidence type="ECO:0000313" key="7">
    <source>
        <dbReference type="EMBL" id="TRY78139.1"/>
    </source>
</evidence>
<gene>
    <name evidence="7" type="ORF">TCAL_06788</name>
</gene>
<keyword evidence="8" id="KW-1185">Reference proteome</keyword>
<dbReference type="OMA" id="RHIAQIS"/>
<proteinExistence type="predicted"/>
<feature type="coiled-coil region" evidence="4">
    <location>
        <begin position="1407"/>
        <end position="1488"/>
    </location>
</feature>
<feature type="coiled-coil region" evidence="4">
    <location>
        <begin position="55"/>
        <end position="89"/>
    </location>
</feature>
<dbReference type="PROSITE" id="PS50913">
    <property type="entry name" value="GRIP"/>
    <property type="match status" value="1"/>
</dbReference>
<evidence type="ECO:0000256" key="1">
    <source>
        <dbReference type="ARBA" id="ARBA00004555"/>
    </source>
</evidence>
<evidence type="ECO:0000256" key="2">
    <source>
        <dbReference type="ARBA" id="ARBA00023034"/>
    </source>
</evidence>
<evidence type="ECO:0000313" key="8">
    <source>
        <dbReference type="Proteomes" id="UP000318571"/>
    </source>
</evidence>
<dbReference type="PANTHER" id="PTHR18921:SF2">
    <property type="entry name" value="THYROID RECEPTOR-INTERACTING PROTEIN 11"/>
    <property type="match status" value="1"/>
</dbReference>
<feature type="coiled-coil region" evidence="4">
    <location>
        <begin position="1160"/>
        <end position="1187"/>
    </location>
</feature>
<dbReference type="GO" id="GO:0031267">
    <property type="term" value="F:small GTPase binding"/>
    <property type="evidence" value="ECO:0007669"/>
    <property type="project" value="TreeGrafter"/>
</dbReference>
<accession>A0A553PKF7</accession>
<keyword evidence="2" id="KW-0333">Golgi apparatus</keyword>
<dbReference type="GO" id="GO:0007030">
    <property type="term" value="P:Golgi organization"/>
    <property type="evidence" value="ECO:0007669"/>
    <property type="project" value="TreeGrafter"/>
</dbReference>
<feature type="coiled-coil region" evidence="4">
    <location>
        <begin position="363"/>
        <end position="411"/>
    </location>
</feature>
<evidence type="ECO:0000256" key="4">
    <source>
        <dbReference type="SAM" id="Coils"/>
    </source>
</evidence>
<feature type="coiled-coil region" evidence="4">
    <location>
        <begin position="264"/>
        <end position="320"/>
    </location>
</feature>
<protein>
    <recommendedName>
        <fullName evidence="6">GRIP domain-containing protein</fullName>
    </recommendedName>
</protein>
<feature type="coiled-coil region" evidence="4">
    <location>
        <begin position="1539"/>
        <end position="1590"/>
    </location>
</feature>
<dbReference type="EMBL" id="VCGU01000003">
    <property type="protein sequence ID" value="TRY78139.1"/>
    <property type="molecule type" value="Genomic_DNA"/>
</dbReference>
<dbReference type="Pfam" id="PF10375">
    <property type="entry name" value="GRAB"/>
    <property type="match status" value="1"/>
</dbReference>
<feature type="compositionally biased region" description="Polar residues" evidence="5">
    <location>
        <begin position="1664"/>
        <end position="1674"/>
    </location>
</feature>
<feature type="coiled-coil region" evidence="4">
    <location>
        <begin position="1260"/>
        <end position="1371"/>
    </location>
</feature>
<dbReference type="InterPro" id="IPR019459">
    <property type="entry name" value="GRAB"/>
</dbReference>
<evidence type="ECO:0000256" key="3">
    <source>
        <dbReference type="ARBA" id="ARBA00023054"/>
    </source>
</evidence>
<evidence type="ECO:0000256" key="5">
    <source>
        <dbReference type="SAM" id="MobiDB-lite"/>
    </source>
</evidence>
<name>A0A553PKF7_TIGCA</name>
<comment type="subcellular location">
    <subcellularLocation>
        <location evidence="1">Golgi apparatus</location>
    </subcellularLocation>
</comment>